<evidence type="ECO:0000259" key="9">
    <source>
        <dbReference type="PROSITE" id="PS51722"/>
    </source>
</evidence>
<evidence type="ECO:0000256" key="5">
    <source>
        <dbReference type="ARBA" id="ARBA00022917"/>
    </source>
</evidence>
<keyword evidence="11" id="KW-1185">Reference proteome</keyword>
<dbReference type="Pfam" id="PF14578">
    <property type="entry name" value="GTP_EFTU_D4"/>
    <property type="match status" value="1"/>
</dbReference>
<accession>A0ABQ8J244</accession>
<evidence type="ECO:0000256" key="8">
    <source>
        <dbReference type="SAM" id="MobiDB-lite"/>
    </source>
</evidence>
<dbReference type="Pfam" id="PF00009">
    <property type="entry name" value="GTP_EFTU"/>
    <property type="match status" value="1"/>
</dbReference>
<dbReference type="NCBIfam" id="TIGR00231">
    <property type="entry name" value="small_GTP"/>
    <property type="match status" value="1"/>
</dbReference>
<feature type="compositionally biased region" description="Basic and acidic residues" evidence="8">
    <location>
        <begin position="144"/>
        <end position="163"/>
    </location>
</feature>
<evidence type="ECO:0000256" key="2">
    <source>
        <dbReference type="ARBA" id="ARBA00013824"/>
    </source>
</evidence>
<proteinExistence type="inferred from homology"/>
<feature type="compositionally biased region" description="Acidic residues" evidence="8">
    <location>
        <begin position="336"/>
        <end position="361"/>
    </location>
</feature>
<evidence type="ECO:0000256" key="7">
    <source>
        <dbReference type="ARBA" id="ARBA00032478"/>
    </source>
</evidence>
<dbReference type="SUPFAM" id="SSF50447">
    <property type="entry name" value="Translation proteins"/>
    <property type="match status" value="1"/>
</dbReference>
<protein>
    <recommendedName>
        <fullName evidence="2">Eukaryotic translation initiation factor 5B</fullName>
    </recommendedName>
    <alternativeName>
        <fullName evidence="7">Translation initiation factor IF-2</fullName>
    </alternativeName>
</protein>
<dbReference type="EMBL" id="NJHN03000090">
    <property type="protein sequence ID" value="KAH9416516.1"/>
    <property type="molecule type" value="Genomic_DNA"/>
</dbReference>
<dbReference type="PANTHER" id="PTHR43381:SF4">
    <property type="entry name" value="EUKARYOTIC TRANSLATION INITIATION FACTOR 5B"/>
    <property type="match status" value="1"/>
</dbReference>
<dbReference type="GO" id="GO:0003743">
    <property type="term" value="F:translation initiation factor activity"/>
    <property type="evidence" value="ECO:0007669"/>
    <property type="project" value="UniProtKB-KW"/>
</dbReference>
<keyword evidence="3 10" id="KW-0396">Initiation factor</keyword>
<dbReference type="PANTHER" id="PTHR43381">
    <property type="entry name" value="TRANSLATION INITIATION FACTOR IF-2-RELATED"/>
    <property type="match status" value="1"/>
</dbReference>
<dbReference type="CDD" id="cd16266">
    <property type="entry name" value="IF2_aeIF5B_IV"/>
    <property type="match status" value="1"/>
</dbReference>
<dbReference type="Gene3D" id="2.40.30.10">
    <property type="entry name" value="Translation factors"/>
    <property type="match status" value="2"/>
</dbReference>
<feature type="compositionally biased region" description="Basic residues" evidence="8">
    <location>
        <begin position="107"/>
        <end position="118"/>
    </location>
</feature>
<feature type="compositionally biased region" description="Basic and acidic residues" evidence="8">
    <location>
        <begin position="310"/>
        <end position="328"/>
    </location>
</feature>
<keyword evidence="4" id="KW-0547">Nucleotide-binding</keyword>
<feature type="region of interest" description="Disordered" evidence="8">
    <location>
        <begin position="373"/>
        <end position="427"/>
    </location>
</feature>
<evidence type="ECO:0000313" key="10">
    <source>
        <dbReference type="EMBL" id="KAH9416516.1"/>
    </source>
</evidence>
<feature type="compositionally biased region" description="Basic residues" evidence="8">
    <location>
        <begin position="20"/>
        <end position="29"/>
    </location>
</feature>
<evidence type="ECO:0000313" key="11">
    <source>
        <dbReference type="Proteomes" id="UP000887458"/>
    </source>
</evidence>
<dbReference type="InterPro" id="IPR027417">
    <property type="entry name" value="P-loop_NTPase"/>
</dbReference>
<sequence length="1018" mass="115718">MDDNEFDQINDGKKQQTTGKKSKKDRRKKKNDDDDEDLDALLAELHMEIVEGKKPSVVPSTSSSSKPIKSDETITTETNNNHVDNMNDKKSTVNQINNDDNDEKSQTKYKKNKKKKDNKKVTNQSTQESENVQQKNNQNDDDDNKTGDKMENVDKNNADKSDNDDGDDDDGDTGTSKNKDKKKKRKEAKKKKQEEQQSTGTTKASGKGPGKKQIALMQEILKKQREEEERQQREEEERIRLEEERERQREEKERLEKERKEKKKQKEKERKLRLKKEGKLLTAKQKADRQRAQLNLQLLKESGQAVIGKTRKEGRLDKQDSQDDESKSDNNLSEPKDDDNTEPLDDIEMVNDDDVEEEDEFPDDWENIVIEDRKKKQQQQQQQKAIENKKSSNNKSVNDSQTTSTTKSIDPDLSLSTSNPASRPPEKFRSPIICVLGHVDTGKTKLLDYIRKSHIQDNEAGGITQQIGATFVPPTAIQEQCKNVKQKTELKIPGLLIIDTPGHESFSNLRSRGSSLCDIAILVIDIMHGLEKQTIESLNLLKSRKTPFVVALNKIDRLYEWRSNVRKDVEDLVNSQLPNVKHEFNTLKQKVIVQLAEQSINAALFYENPDPRTYISLIPTSAHTGDGMGNLINLITHFTQTLLAKRINYVLDSLDATVLEVKAIPGLGTTIDVVLVNGKLREGDKIVLAGHDGPIVTQIRALLVPQPLKELRVKSPYEELRIVYGSVGVKIAAHDLEKAVAGLNLYVAHNETELERLKTMCWSQFGSAMKAIKCSDKGVYVQASTLGALEALLEFLKDSKIPYSGVRIGPIAKRDVMKASIMLEHSPDNAVILAFDVKIDRDAQELADQLGVKIFMADIIYHLFDQFTAYKENLRKQRKEQNRHLAVFPCKLRILPNCIFNKRDPIVLGVHVEDGTLVPGTPLSVPTKDLDIIGRVTTIEHDHKTVEQAKRGDEICIKIEHCTSDAPKLYGRHFDSNDLIYSRITRDSIDIMKEHFRDDLEKSDWQLMIELKKIFNIV</sequence>
<evidence type="ECO:0000256" key="6">
    <source>
        <dbReference type="ARBA" id="ARBA00023134"/>
    </source>
</evidence>
<feature type="compositionally biased region" description="Low complexity" evidence="8">
    <location>
        <begin position="55"/>
        <end position="67"/>
    </location>
</feature>
<dbReference type="InterPro" id="IPR029459">
    <property type="entry name" value="EFTU-type"/>
</dbReference>
<dbReference type="InterPro" id="IPR015760">
    <property type="entry name" value="TIF_IF2"/>
</dbReference>
<evidence type="ECO:0000256" key="4">
    <source>
        <dbReference type="ARBA" id="ARBA00022741"/>
    </source>
</evidence>
<feature type="compositionally biased region" description="Basic residues" evidence="8">
    <location>
        <begin position="179"/>
        <end position="191"/>
    </location>
</feature>
<feature type="compositionally biased region" description="Polar residues" evidence="8">
    <location>
        <begin position="73"/>
        <end position="84"/>
    </location>
</feature>
<dbReference type="CDD" id="cd01887">
    <property type="entry name" value="IF2_eIF5B"/>
    <property type="match status" value="1"/>
</dbReference>
<feature type="compositionally biased region" description="Polar residues" evidence="8">
    <location>
        <begin position="397"/>
        <end position="421"/>
    </location>
</feature>
<gene>
    <name evidence="10" type="primary">EIF5B</name>
    <name evidence="10" type="ORF">DERP_009878</name>
</gene>
<evidence type="ECO:0000256" key="1">
    <source>
        <dbReference type="ARBA" id="ARBA00007733"/>
    </source>
</evidence>
<evidence type="ECO:0000256" key="3">
    <source>
        <dbReference type="ARBA" id="ARBA00022540"/>
    </source>
</evidence>
<keyword evidence="5" id="KW-0648">Protein biosynthesis</keyword>
<dbReference type="NCBIfam" id="NF003078">
    <property type="entry name" value="PRK04004.1"/>
    <property type="match status" value="1"/>
</dbReference>
<comment type="caution">
    <text evidence="10">The sequence shown here is derived from an EMBL/GenBank/DDBJ whole genome shotgun (WGS) entry which is preliminary data.</text>
</comment>
<dbReference type="InterPro" id="IPR005225">
    <property type="entry name" value="Small_GTP-bd"/>
</dbReference>
<dbReference type="Gene3D" id="3.40.50.300">
    <property type="entry name" value="P-loop containing nucleotide triphosphate hydrolases"/>
    <property type="match status" value="1"/>
</dbReference>
<name>A0ABQ8J244_DERPT</name>
<feature type="compositionally biased region" description="Basic and acidic residues" evidence="8">
    <location>
        <begin position="220"/>
        <end position="291"/>
    </location>
</feature>
<comment type="similarity">
    <text evidence="1">Belongs to the TRAFAC class translation factor GTPase superfamily. Classic translation factor GTPase family. IF-2 subfamily.</text>
</comment>
<dbReference type="SUPFAM" id="SSF52156">
    <property type="entry name" value="Initiation factor IF2/eIF5b, domain 3"/>
    <property type="match status" value="1"/>
</dbReference>
<feature type="domain" description="Tr-type G" evidence="9">
    <location>
        <begin position="428"/>
        <end position="643"/>
    </location>
</feature>
<dbReference type="InterPro" id="IPR036925">
    <property type="entry name" value="TIF_IF2_dom3_sf"/>
</dbReference>
<reference evidence="10 11" key="2">
    <citation type="journal article" date="2022" name="Mol. Biol. Evol.">
        <title>Comparative Genomics Reveals Insights into the Divergent Evolution of Astigmatic Mites and Household Pest Adaptations.</title>
        <authorList>
            <person name="Xiong Q."/>
            <person name="Wan A.T."/>
            <person name="Liu X."/>
            <person name="Fung C.S."/>
            <person name="Xiao X."/>
            <person name="Malainual N."/>
            <person name="Hou J."/>
            <person name="Wang L."/>
            <person name="Wang M."/>
            <person name="Yang K.Y."/>
            <person name="Cui Y."/>
            <person name="Leung E.L."/>
            <person name="Nong W."/>
            <person name="Shin S.K."/>
            <person name="Au S.W."/>
            <person name="Jeong K.Y."/>
            <person name="Chew F.T."/>
            <person name="Hui J.H."/>
            <person name="Leung T.F."/>
            <person name="Tungtrongchitr A."/>
            <person name="Zhong N."/>
            <person name="Liu Z."/>
            <person name="Tsui S.K."/>
        </authorList>
    </citation>
    <scope>NUCLEOTIDE SEQUENCE [LARGE SCALE GENOMIC DNA]</scope>
    <source>
        <strain evidence="10">Derp</strain>
    </source>
</reference>
<dbReference type="CDD" id="cd03703">
    <property type="entry name" value="aeIF5B_II"/>
    <property type="match status" value="1"/>
</dbReference>
<dbReference type="Gene3D" id="3.40.50.10050">
    <property type="entry name" value="Translation initiation factor IF- 2, domain 3"/>
    <property type="match status" value="1"/>
</dbReference>
<feature type="region of interest" description="Disordered" evidence="8">
    <location>
        <begin position="1"/>
        <end position="36"/>
    </location>
</feature>
<dbReference type="InterPro" id="IPR000795">
    <property type="entry name" value="T_Tr_GTP-bd_dom"/>
</dbReference>
<dbReference type="PRINTS" id="PR00315">
    <property type="entry name" value="ELONGATNFCT"/>
</dbReference>
<organism evidence="10 11">
    <name type="scientific">Dermatophagoides pteronyssinus</name>
    <name type="common">European house dust mite</name>
    <dbReference type="NCBI Taxonomy" id="6956"/>
    <lineage>
        <taxon>Eukaryota</taxon>
        <taxon>Metazoa</taxon>
        <taxon>Ecdysozoa</taxon>
        <taxon>Arthropoda</taxon>
        <taxon>Chelicerata</taxon>
        <taxon>Arachnida</taxon>
        <taxon>Acari</taxon>
        <taxon>Acariformes</taxon>
        <taxon>Sarcoptiformes</taxon>
        <taxon>Astigmata</taxon>
        <taxon>Psoroptidia</taxon>
        <taxon>Analgoidea</taxon>
        <taxon>Pyroglyphidae</taxon>
        <taxon>Dermatophagoidinae</taxon>
        <taxon>Dermatophagoides</taxon>
    </lineage>
</organism>
<dbReference type="InterPro" id="IPR023115">
    <property type="entry name" value="TIF_IF2_dom3"/>
</dbReference>
<dbReference type="InterPro" id="IPR009000">
    <property type="entry name" value="Transl_B-barrel_sf"/>
</dbReference>
<feature type="compositionally biased region" description="Polar residues" evidence="8">
    <location>
        <begin position="121"/>
        <end position="132"/>
    </location>
</feature>
<dbReference type="Proteomes" id="UP000887458">
    <property type="component" value="Unassembled WGS sequence"/>
</dbReference>
<dbReference type="Pfam" id="PF11987">
    <property type="entry name" value="IF-2"/>
    <property type="match status" value="1"/>
</dbReference>
<reference evidence="10 11" key="1">
    <citation type="journal article" date="2018" name="J. Allergy Clin. Immunol.">
        <title>High-quality assembly of Dermatophagoides pteronyssinus genome and transcriptome reveals a wide range of novel allergens.</title>
        <authorList>
            <person name="Liu X.Y."/>
            <person name="Yang K.Y."/>
            <person name="Wang M.Q."/>
            <person name="Kwok J.S."/>
            <person name="Zeng X."/>
            <person name="Yang Z."/>
            <person name="Xiao X.J."/>
            <person name="Lau C.P."/>
            <person name="Li Y."/>
            <person name="Huang Z.M."/>
            <person name="Ba J.G."/>
            <person name="Yim A.K."/>
            <person name="Ouyang C.Y."/>
            <person name="Ngai S.M."/>
            <person name="Chan T.F."/>
            <person name="Leung E.L."/>
            <person name="Liu L."/>
            <person name="Liu Z.G."/>
            <person name="Tsui S.K."/>
        </authorList>
    </citation>
    <scope>NUCLEOTIDE SEQUENCE [LARGE SCALE GENOMIC DNA]</scope>
    <source>
        <strain evidence="10">Derp</strain>
    </source>
</reference>
<dbReference type="PROSITE" id="PS51722">
    <property type="entry name" value="G_TR_2"/>
    <property type="match status" value="1"/>
</dbReference>
<keyword evidence="6" id="KW-0342">GTP-binding</keyword>
<feature type="region of interest" description="Disordered" evidence="8">
    <location>
        <begin position="48"/>
        <end position="361"/>
    </location>
</feature>
<dbReference type="SUPFAM" id="SSF52540">
    <property type="entry name" value="P-loop containing nucleoside triphosphate hydrolases"/>
    <property type="match status" value="1"/>
</dbReference>